<evidence type="ECO:0008006" key="4">
    <source>
        <dbReference type="Google" id="ProtNLM"/>
    </source>
</evidence>
<organism evidence="2 3">
    <name type="scientific">Dictyostelium discoideum</name>
    <name type="common">Social amoeba</name>
    <dbReference type="NCBI Taxonomy" id="44689"/>
    <lineage>
        <taxon>Eukaryota</taxon>
        <taxon>Amoebozoa</taxon>
        <taxon>Evosea</taxon>
        <taxon>Eumycetozoa</taxon>
        <taxon>Dictyostelia</taxon>
        <taxon>Dictyosteliales</taxon>
        <taxon>Dictyosteliaceae</taxon>
        <taxon>Dictyostelium</taxon>
    </lineage>
</organism>
<dbReference type="PhylomeDB" id="Q869T6"/>
<dbReference type="VEuPathDB" id="AmoebaDB:DDB_G0274949"/>
<evidence type="ECO:0000313" key="3">
    <source>
        <dbReference type="Proteomes" id="UP000002195"/>
    </source>
</evidence>
<keyword evidence="3" id="KW-1185">Reference proteome</keyword>
<dbReference type="InParanoid" id="Q869T6"/>
<gene>
    <name evidence="2" type="ORF">DDB_G0274949</name>
</gene>
<dbReference type="InterPro" id="IPR051251">
    <property type="entry name" value="STK_FNIP-Repeat"/>
</dbReference>
<dbReference type="SUPFAM" id="SSF52058">
    <property type="entry name" value="L domain-like"/>
    <property type="match status" value="1"/>
</dbReference>
<dbReference type="OMA" id="NAEYCIN"/>
<dbReference type="AlphaFoldDB" id="Q869T6"/>
<dbReference type="GeneID" id="8619635"/>
<keyword evidence="1" id="KW-0677">Repeat</keyword>
<dbReference type="dictyBase" id="DDB_G0274949"/>
<dbReference type="HOGENOM" id="CLU_029080_0_0_1"/>
<accession>Q554W7</accession>
<dbReference type="SMR" id="Q869T6"/>
<name>Q869T6_DICDI</name>
<comment type="caution">
    <text evidence="2">The sequence shown here is derived from an EMBL/GenBank/DDBJ whole genome shotgun (WGS) entry which is preliminary data.</text>
</comment>
<dbReference type="Proteomes" id="UP000002195">
    <property type="component" value="Unassembled WGS sequence"/>
</dbReference>
<dbReference type="EMBL" id="AAFI02000012">
    <property type="protein sequence ID" value="EAL70367.1"/>
    <property type="molecule type" value="Genomic_DNA"/>
</dbReference>
<dbReference type="PANTHER" id="PTHR32134">
    <property type="entry name" value="FNIP REPEAT-CONTAINING PROTEIN"/>
    <property type="match status" value="1"/>
</dbReference>
<accession>Q869T6</accession>
<reference evidence="2 3" key="1">
    <citation type="journal article" date="2005" name="Nature">
        <title>The genome of the social amoeba Dictyostelium discoideum.</title>
        <authorList>
            <consortium name="The Dictyostelium discoideum Sequencing Consortium"/>
            <person name="Eichinger L."/>
            <person name="Pachebat J.A."/>
            <person name="Glockner G."/>
            <person name="Rajandream M.A."/>
            <person name="Sucgang R."/>
            <person name="Berriman M."/>
            <person name="Song J."/>
            <person name="Olsen R."/>
            <person name="Szafranski K."/>
            <person name="Xu Q."/>
            <person name="Tunggal B."/>
            <person name="Kummerfeld S."/>
            <person name="Madera M."/>
            <person name="Konfortov B.A."/>
            <person name="Rivero F."/>
            <person name="Bankier A.T."/>
            <person name="Lehmann R."/>
            <person name="Hamlin N."/>
            <person name="Davies R."/>
            <person name="Gaudet P."/>
            <person name="Fey P."/>
            <person name="Pilcher K."/>
            <person name="Chen G."/>
            <person name="Saunders D."/>
            <person name="Sodergren E."/>
            <person name="Davis P."/>
            <person name="Kerhornou A."/>
            <person name="Nie X."/>
            <person name="Hall N."/>
            <person name="Anjard C."/>
            <person name="Hemphill L."/>
            <person name="Bason N."/>
            <person name="Farbrother P."/>
            <person name="Desany B."/>
            <person name="Just E."/>
            <person name="Morio T."/>
            <person name="Rost R."/>
            <person name="Churcher C."/>
            <person name="Cooper J."/>
            <person name="Haydock S."/>
            <person name="van Driessche N."/>
            <person name="Cronin A."/>
            <person name="Goodhead I."/>
            <person name="Muzny D."/>
            <person name="Mourier T."/>
            <person name="Pain A."/>
            <person name="Lu M."/>
            <person name="Harper D."/>
            <person name="Lindsay R."/>
            <person name="Hauser H."/>
            <person name="James K."/>
            <person name="Quiles M."/>
            <person name="Madan Babu M."/>
            <person name="Saito T."/>
            <person name="Buchrieser C."/>
            <person name="Wardroper A."/>
            <person name="Felder M."/>
            <person name="Thangavelu M."/>
            <person name="Johnson D."/>
            <person name="Knights A."/>
            <person name="Loulseged H."/>
            <person name="Mungall K."/>
            <person name="Oliver K."/>
            <person name="Price C."/>
            <person name="Quail M.A."/>
            <person name="Urushihara H."/>
            <person name="Hernandez J."/>
            <person name="Rabbinowitsch E."/>
            <person name="Steffen D."/>
            <person name="Sanders M."/>
            <person name="Ma J."/>
            <person name="Kohara Y."/>
            <person name="Sharp S."/>
            <person name="Simmonds M."/>
            <person name="Spiegler S."/>
            <person name="Tivey A."/>
            <person name="Sugano S."/>
            <person name="White B."/>
            <person name="Walker D."/>
            <person name="Woodward J."/>
            <person name="Winckler T."/>
            <person name="Tanaka Y."/>
            <person name="Shaulsky G."/>
            <person name="Schleicher M."/>
            <person name="Weinstock G."/>
            <person name="Rosenthal A."/>
            <person name="Cox E.C."/>
            <person name="Chisholm R.L."/>
            <person name="Gibbs R."/>
            <person name="Loomis W.F."/>
            <person name="Platzer M."/>
            <person name="Kay R.R."/>
            <person name="Williams J."/>
            <person name="Dear P.H."/>
            <person name="Noegel A.A."/>
            <person name="Barrell B."/>
            <person name="Kuspa A."/>
        </authorList>
    </citation>
    <scope>NUCLEOTIDE SEQUENCE [LARGE SCALE GENOMIC DNA]</scope>
    <source>
        <strain evidence="2 3">AX4</strain>
    </source>
</reference>
<dbReference type="KEGG" id="ddi:DDB_G0274949"/>
<sequence length="600" mass="69085">MHVSIEKQEEDEKKHLNDLKGLNDQQFQTLNNHIQNLKNTFTTNNSNNEIIYTHSITDNNNNDTINNRNKRISFDCSILIIIKNNLNHHITINNNNLNQLILKSQPDINNNNIRTNQLKNQTIDNNYILFKKIWGNMVIRDQILFHLRIYNNHNNSFDIGINNFSTYKYRNYFNNIRLFDLNGYENQRYSNWYPMPQIAENIEMDCSDIILVDHWIPDTCKSITLIDFDQQLTRNMIGNSLTSIDFSDEFNQSLSDTNGIPLLPRTLKSLTFGKSFQHSIHRDELPPSLTSLILDPNYQGIILYGSIPKSVTTLDYSFDSKRGTNKLDSTSIPGGTTSLEFDSFFNQTIEKGMIPHNVTSLIFKSGNHKLEPNSLPISIKTLHLGRNKDNAALFPPTITNLSMNAFSDIQILPKTIQTLKIMNFTTRNPHLHSLDFFKNLTSLKLNVSQIDLTDVKFPPTISKLVLTVSDEFELNDSLLPNNLKKLKIYDFNQPLNVGDLPSSIGVLKLPSYKQPIQRDVLPSSLTLLRISDFFNSTIDRDALPPNLKSFYFTGYNCDELPDLIWPPSFEFICIYNDSLNFINSIPTHFFIKHVKLLPTK</sequence>
<proteinExistence type="predicted"/>
<protein>
    <recommendedName>
        <fullName evidence="4">FNIP repeat-containing protein</fullName>
    </recommendedName>
</protein>
<evidence type="ECO:0000313" key="2">
    <source>
        <dbReference type="EMBL" id="EAL70367.1"/>
    </source>
</evidence>
<dbReference type="PaxDb" id="44689-DDB0217563"/>
<dbReference type="FunCoup" id="Q869T6">
    <property type="interactions" value="141"/>
</dbReference>
<dbReference type="Pfam" id="PF05725">
    <property type="entry name" value="FNIP"/>
    <property type="match status" value="4"/>
</dbReference>
<evidence type="ECO:0000256" key="1">
    <source>
        <dbReference type="ARBA" id="ARBA00022737"/>
    </source>
</evidence>
<dbReference type="PANTHER" id="PTHR32134:SF169">
    <property type="entry name" value="FNIP REPEAT-CONTAINING PROTEIN-RELATED"/>
    <property type="match status" value="1"/>
</dbReference>
<dbReference type="InterPro" id="IPR008615">
    <property type="entry name" value="FNIP"/>
</dbReference>
<dbReference type="RefSeq" id="XP_644206.1">
    <property type="nucleotide sequence ID" value="XM_639114.1"/>
</dbReference>